<reference evidence="3 4" key="1">
    <citation type="submission" date="2023-06" db="EMBL/GenBank/DDBJ databases">
        <title>Parasedimentitalea psychrophila sp. nov., a psychrophilic bacterium isolated from deep-sea sediment.</title>
        <authorList>
            <person name="Li A."/>
        </authorList>
    </citation>
    <scope>NUCLEOTIDE SEQUENCE [LARGE SCALE GENOMIC DNA]</scope>
    <source>
        <strain evidence="3 4">QS115</strain>
    </source>
</reference>
<sequence length="305" mass="32959">MSYFVGLDVSVKSVAICVVEGDGAVIVRGEVSSDPDQIATFLSLHAPNAERVVHESGILGIWLTQELSSRCVPIICIDARLAHKALSGRINKSDRGDAEGLAHLARTGWFTEVHIRSEASERIRVLIGTRERLIRMRKDLEGHVRGVLKVFGVCMGAVGRSKMRQDFRDQLAQARAVDPVIPVMVEMFNPIHKALCAATEAMDDELRTIARQSNLAGRLMTVPGVGPIVALANTATLDDAARFKKSKDVGAFLGLTLRRYQSGDMDWSGRISKCGDVNGGGIPASAAEQKQATLRNGGLGIFVMD</sequence>
<dbReference type="Proteomes" id="UP001238334">
    <property type="component" value="Chromosome"/>
</dbReference>
<dbReference type="Pfam" id="PF02371">
    <property type="entry name" value="Transposase_20"/>
    <property type="match status" value="1"/>
</dbReference>
<organism evidence="3 4">
    <name type="scientific">Parasedimentitalea psychrophila</name>
    <dbReference type="NCBI Taxonomy" id="2997337"/>
    <lineage>
        <taxon>Bacteria</taxon>
        <taxon>Pseudomonadati</taxon>
        <taxon>Pseudomonadota</taxon>
        <taxon>Alphaproteobacteria</taxon>
        <taxon>Rhodobacterales</taxon>
        <taxon>Paracoccaceae</taxon>
        <taxon>Parasedimentitalea</taxon>
    </lineage>
</organism>
<dbReference type="Pfam" id="PF01548">
    <property type="entry name" value="DEDD_Tnp_IS110"/>
    <property type="match status" value="1"/>
</dbReference>
<keyword evidence="4" id="KW-1185">Reference proteome</keyword>
<dbReference type="InterPro" id="IPR002525">
    <property type="entry name" value="Transp_IS110-like_N"/>
</dbReference>
<evidence type="ECO:0000259" key="2">
    <source>
        <dbReference type="Pfam" id="PF02371"/>
    </source>
</evidence>
<accession>A0A9Y2P0P3</accession>
<dbReference type="InterPro" id="IPR047650">
    <property type="entry name" value="Transpos_IS110"/>
</dbReference>
<feature type="domain" description="Transposase IS110-like N-terminal" evidence="1">
    <location>
        <begin position="5"/>
        <end position="149"/>
    </location>
</feature>
<evidence type="ECO:0000259" key="1">
    <source>
        <dbReference type="Pfam" id="PF01548"/>
    </source>
</evidence>
<dbReference type="EMBL" id="CP127247">
    <property type="protein sequence ID" value="WIY24796.1"/>
    <property type="molecule type" value="Genomic_DNA"/>
</dbReference>
<gene>
    <name evidence="3" type="ORF">QPJ95_20195</name>
</gene>
<dbReference type="GO" id="GO:0006313">
    <property type="term" value="P:DNA transposition"/>
    <property type="evidence" value="ECO:0007669"/>
    <property type="project" value="InterPro"/>
</dbReference>
<dbReference type="RefSeq" id="WP_270921001.1">
    <property type="nucleotide sequence ID" value="NZ_CP127247.1"/>
</dbReference>
<feature type="domain" description="Transposase IS116/IS110/IS902 C-terminal" evidence="2">
    <location>
        <begin position="218"/>
        <end position="276"/>
    </location>
</feature>
<dbReference type="GO" id="GO:0003677">
    <property type="term" value="F:DNA binding"/>
    <property type="evidence" value="ECO:0007669"/>
    <property type="project" value="InterPro"/>
</dbReference>
<dbReference type="GO" id="GO:0004803">
    <property type="term" value="F:transposase activity"/>
    <property type="evidence" value="ECO:0007669"/>
    <property type="project" value="InterPro"/>
</dbReference>
<protein>
    <submittedName>
        <fullName evidence="3">IS110 family transposase</fullName>
    </submittedName>
</protein>
<dbReference type="PANTHER" id="PTHR33055:SF3">
    <property type="entry name" value="PUTATIVE TRANSPOSASE FOR IS117-RELATED"/>
    <property type="match status" value="1"/>
</dbReference>
<dbReference type="KEGG" id="ppso:QPJ95_20195"/>
<dbReference type="AlphaFoldDB" id="A0A9Y2P0P3"/>
<dbReference type="PANTHER" id="PTHR33055">
    <property type="entry name" value="TRANSPOSASE FOR INSERTION SEQUENCE ELEMENT IS1111A"/>
    <property type="match status" value="1"/>
</dbReference>
<evidence type="ECO:0000313" key="3">
    <source>
        <dbReference type="EMBL" id="WIY24796.1"/>
    </source>
</evidence>
<name>A0A9Y2P0P3_9RHOB</name>
<evidence type="ECO:0000313" key="4">
    <source>
        <dbReference type="Proteomes" id="UP001238334"/>
    </source>
</evidence>
<proteinExistence type="predicted"/>
<dbReference type="NCBIfam" id="NF033542">
    <property type="entry name" value="transpos_IS110"/>
    <property type="match status" value="1"/>
</dbReference>
<dbReference type="InterPro" id="IPR003346">
    <property type="entry name" value="Transposase_20"/>
</dbReference>